<feature type="domain" description="SbsA Ig-like" evidence="2">
    <location>
        <begin position="38"/>
        <end position="127"/>
    </location>
</feature>
<reference evidence="3 4" key="1">
    <citation type="submission" date="2024-01" db="EMBL/GenBank/DDBJ databases">
        <title>Niabella digestum sp. nov., isolated from waste digestion system.</title>
        <authorList>
            <person name="Zhang L."/>
        </authorList>
    </citation>
    <scope>NUCLEOTIDE SEQUENCE [LARGE SCALE GENOMIC DNA]</scope>
    <source>
        <strain evidence="3 4">A18</strain>
    </source>
</reference>
<name>A0ABU7RJP1_9BACT</name>
<accession>A0ABU7RJP1</accession>
<evidence type="ECO:0000313" key="4">
    <source>
        <dbReference type="Proteomes" id="UP001357452"/>
    </source>
</evidence>
<dbReference type="RefSeq" id="WP_330975595.1">
    <property type="nucleotide sequence ID" value="NZ_JAZGLY010000009.1"/>
</dbReference>
<dbReference type="PROSITE" id="PS51257">
    <property type="entry name" value="PROKAR_LIPOPROTEIN"/>
    <property type="match status" value="1"/>
</dbReference>
<proteinExistence type="predicted"/>
<protein>
    <submittedName>
        <fullName evidence="3">Ig-like domain-containing domain</fullName>
    </submittedName>
</protein>
<dbReference type="Gene3D" id="2.60.40.1120">
    <property type="entry name" value="Carboxypeptidase-like, regulatory domain"/>
    <property type="match status" value="1"/>
</dbReference>
<comment type="caution">
    <text evidence="3">The sequence shown here is derived from an EMBL/GenBank/DDBJ whole genome shotgun (WGS) entry which is preliminary data.</text>
</comment>
<gene>
    <name evidence="3" type="ORF">V2H41_12985</name>
</gene>
<keyword evidence="1" id="KW-0732">Signal</keyword>
<dbReference type="Proteomes" id="UP001357452">
    <property type="component" value="Unassembled WGS sequence"/>
</dbReference>
<evidence type="ECO:0000259" key="2">
    <source>
        <dbReference type="Pfam" id="PF13205"/>
    </source>
</evidence>
<sequence length="469" mass="53250">MQIKGFLCFILIISCTAVLLLVESGCANVVPPSGGPRDTIPPTIVSVDPPHETTNFNAKEIKIVFDEYVELNDVYKNLLISPLPKVMPEVTRKLKTVTVKIKDTLTPNTTYVYNFARVIKDVNEGNPAKDLLYVVSTGNYFDSLQLSGNVKMARTGKADSTLVVMLHSNMDDSAVVQERPRYITRVDTSGTFFFRYLAPGTYRIYALKDESGSYLYNGEQIFAFADSPVVVSATPPEPIQLWAYAPEKKKEDATDAAVEINKKEKRLKFTTNLDASKQDILKAFEMKFESPLKNFDSSKIAVSIGSDFQPFRDYKLTLDSTRRLLTMNVQWLQDTTYNLVLQKDFASDSLDRQLLKADTITFTTKAQKDYGQVRITFVNLDLSKNPLLLLNQGEQTKYSFPLTGDVFQMQYCVPGEYDMEIVYDTNQNGKWDPGEFFVEKRQPEMVTHLDRKLVVKADWETEFEIKLAK</sequence>
<evidence type="ECO:0000313" key="3">
    <source>
        <dbReference type="EMBL" id="MEE6188189.1"/>
    </source>
</evidence>
<dbReference type="EMBL" id="JAZGLY010000009">
    <property type="protein sequence ID" value="MEE6188189.1"/>
    <property type="molecule type" value="Genomic_DNA"/>
</dbReference>
<keyword evidence="4" id="KW-1185">Reference proteome</keyword>
<organism evidence="3 4">
    <name type="scientific">Niabella digestorum</name>
    <dbReference type="NCBI Taxonomy" id="3117701"/>
    <lineage>
        <taxon>Bacteria</taxon>
        <taxon>Pseudomonadati</taxon>
        <taxon>Bacteroidota</taxon>
        <taxon>Chitinophagia</taxon>
        <taxon>Chitinophagales</taxon>
        <taxon>Chitinophagaceae</taxon>
        <taxon>Niabella</taxon>
    </lineage>
</organism>
<dbReference type="InterPro" id="IPR032812">
    <property type="entry name" value="SbsA_Ig"/>
</dbReference>
<dbReference type="Pfam" id="PF13205">
    <property type="entry name" value="Big_5"/>
    <property type="match status" value="1"/>
</dbReference>
<evidence type="ECO:0000256" key="1">
    <source>
        <dbReference type="ARBA" id="ARBA00022729"/>
    </source>
</evidence>